<dbReference type="AlphaFoldDB" id="A0A0C3D1Z2"/>
<sequence>MQYGREPTYTTLKLFFLLLLRHDDSEVERVGGACERLDNNYSFSFIHRFESVACSPNPPTRDRRRCSSGAHIQVYLTPSGAAPTMTTATNVTASTAVNPNFHHPTPTATSAKVESHYCQPYFLHYRRCH</sequence>
<evidence type="ECO:0000313" key="2">
    <source>
        <dbReference type="Proteomes" id="UP000053989"/>
    </source>
</evidence>
<keyword evidence="2" id="KW-1185">Reference proteome</keyword>
<name>A0A0C3D1Z2_9AGAM</name>
<protein>
    <submittedName>
        <fullName evidence="1">Uncharacterized protein</fullName>
    </submittedName>
</protein>
<dbReference type="EMBL" id="KN822439">
    <property type="protein sequence ID" value="KIM50429.1"/>
    <property type="molecule type" value="Genomic_DNA"/>
</dbReference>
<dbReference type="InParanoid" id="A0A0C3D1Z2"/>
<accession>A0A0C3D1Z2</accession>
<evidence type="ECO:0000313" key="1">
    <source>
        <dbReference type="EMBL" id="KIM50429.1"/>
    </source>
</evidence>
<reference evidence="2" key="2">
    <citation type="submission" date="2015-01" db="EMBL/GenBank/DDBJ databases">
        <title>Evolutionary Origins and Diversification of the Mycorrhizal Mutualists.</title>
        <authorList>
            <consortium name="DOE Joint Genome Institute"/>
            <consortium name="Mycorrhizal Genomics Consortium"/>
            <person name="Kohler A."/>
            <person name="Kuo A."/>
            <person name="Nagy L.G."/>
            <person name="Floudas D."/>
            <person name="Copeland A."/>
            <person name="Barry K.W."/>
            <person name="Cichocki N."/>
            <person name="Veneault-Fourrey C."/>
            <person name="LaButti K."/>
            <person name="Lindquist E.A."/>
            <person name="Lipzen A."/>
            <person name="Lundell T."/>
            <person name="Morin E."/>
            <person name="Murat C."/>
            <person name="Riley R."/>
            <person name="Ohm R."/>
            <person name="Sun H."/>
            <person name="Tunlid A."/>
            <person name="Henrissat B."/>
            <person name="Grigoriev I.V."/>
            <person name="Hibbett D.S."/>
            <person name="Martin F."/>
        </authorList>
    </citation>
    <scope>NUCLEOTIDE SEQUENCE [LARGE SCALE GENOMIC DNA]</scope>
    <source>
        <strain evidence="2">Foug A</strain>
    </source>
</reference>
<dbReference type="HOGENOM" id="CLU_1950095_0_0_1"/>
<reference evidence="1 2" key="1">
    <citation type="submission" date="2014-04" db="EMBL/GenBank/DDBJ databases">
        <authorList>
            <consortium name="DOE Joint Genome Institute"/>
            <person name="Kuo A."/>
            <person name="Kohler A."/>
            <person name="Nagy L.G."/>
            <person name="Floudas D."/>
            <person name="Copeland A."/>
            <person name="Barry K.W."/>
            <person name="Cichocki N."/>
            <person name="Veneault-Fourrey C."/>
            <person name="LaButti K."/>
            <person name="Lindquist E.A."/>
            <person name="Lipzen A."/>
            <person name="Lundell T."/>
            <person name="Morin E."/>
            <person name="Murat C."/>
            <person name="Sun H."/>
            <person name="Tunlid A."/>
            <person name="Henrissat B."/>
            <person name="Grigoriev I.V."/>
            <person name="Hibbett D.S."/>
            <person name="Martin F."/>
            <person name="Nordberg H.P."/>
            <person name="Cantor M.N."/>
            <person name="Hua S.X."/>
        </authorList>
    </citation>
    <scope>NUCLEOTIDE SEQUENCE [LARGE SCALE GENOMIC DNA]</scope>
    <source>
        <strain evidence="1 2">Foug A</strain>
    </source>
</reference>
<gene>
    <name evidence="1" type="ORF">SCLCIDRAFT_855524</name>
</gene>
<dbReference type="Proteomes" id="UP000053989">
    <property type="component" value="Unassembled WGS sequence"/>
</dbReference>
<organism evidence="1 2">
    <name type="scientific">Scleroderma citrinum Foug A</name>
    <dbReference type="NCBI Taxonomy" id="1036808"/>
    <lineage>
        <taxon>Eukaryota</taxon>
        <taxon>Fungi</taxon>
        <taxon>Dikarya</taxon>
        <taxon>Basidiomycota</taxon>
        <taxon>Agaricomycotina</taxon>
        <taxon>Agaricomycetes</taxon>
        <taxon>Agaricomycetidae</taxon>
        <taxon>Boletales</taxon>
        <taxon>Sclerodermatineae</taxon>
        <taxon>Sclerodermataceae</taxon>
        <taxon>Scleroderma</taxon>
    </lineage>
</organism>
<proteinExistence type="predicted"/>